<sequence length="192" mass="20746">MDARDRLIEATRELLWDRGYVGTSPRDILARAGVGQGSMYHHFRGKADLAAAALRRNADEMRASGETVFADGTGVLDRLVAYLTRRRPALRGCRIGRMSEDPDVLADPRLRAPVEETLGWYRERVADLLAEGQASGELTTGFAPRQVAATVVAVVQGGYVLAKAAQSAEPFDDAIAGAVALLTALRTEEEHA</sequence>
<evidence type="ECO:0000259" key="5">
    <source>
        <dbReference type="PROSITE" id="PS50977"/>
    </source>
</evidence>
<dbReference type="RefSeq" id="WP_310428457.1">
    <property type="nucleotide sequence ID" value="NZ_JAVDYC010000001.1"/>
</dbReference>
<keyword evidence="3" id="KW-0804">Transcription</keyword>
<comment type="caution">
    <text evidence="6">The sequence shown here is derived from an EMBL/GenBank/DDBJ whole genome shotgun (WGS) entry which is preliminary data.</text>
</comment>
<dbReference type="EMBL" id="JAVDYC010000001">
    <property type="protein sequence ID" value="MDR7327808.1"/>
    <property type="molecule type" value="Genomic_DNA"/>
</dbReference>
<dbReference type="PRINTS" id="PR00455">
    <property type="entry name" value="HTHTETR"/>
</dbReference>
<organism evidence="6 7">
    <name type="scientific">Catenuloplanes niger</name>
    <dbReference type="NCBI Taxonomy" id="587534"/>
    <lineage>
        <taxon>Bacteria</taxon>
        <taxon>Bacillati</taxon>
        <taxon>Actinomycetota</taxon>
        <taxon>Actinomycetes</taxon>
        <taxon>Micromonosporales</taxon>
        <taxon>Micromonosporaceae</taxon>
        <taxon>Catenuloplanes</taxon>
    </lineage>
</organism>
<dbReference type="Proteomes" id="UP001183629">
    <property type="component" value="Unassembled WGS sequence"/>
</dbReference>
<accession>A0AAE4CYP3</accession>
<gene>
    <name evidence="6" type="ORF">J2S44_008058</name>
</gene>
<evidence type="ECO:0000313" key="6">
    <source>
        <dbReference type="EMBL" id="MDR7327808.1"/>
    </source>
</evidence>
<protein>
    <submittedName>
        <fullName evidence="6">AcrR family transcriptional regulator</fullName>
    </submittedName>
</protein>
<dbReference type="PANTHER" id="PTHR47506">
    <property type="entry name" value="TRANSCRIPTIONAL REGULATORY PROTEIN"/>
    <property type="match status" value="1"/>
</dbReference>
<name>A0AAE4CYP3_9ACTN</name>
<dbReference type="Pfam" id="PF16925">
    <property type="entry name" value="TetR_C_13"/>
    <property type="match status" value="1"/>
</dbReference>
<dbReference type="Gene3D" id="1.10.357.10">
    <property type="entry name" value="Tetracycline Repressor, domain 2"/>
    <property type="match status" value="1"/>
</dbReference>
<keyword evidence="1" id="KW-0805">Transcription regulation</keyword>
<dbReference type="Pfam" id="PF00440">
    <property type="entry name" value="TetR_N"/>
    <property type="match status" value="1"/>
</dbReference>
<evidence type="ECO:0000256" key="4">
    <source>
        <dbReference type="PROSITE-ProRule" id="PRU00335"/>
    </source>
</evidence>
<evidence type="ECO:0000256" key="1">
    <source>
        <dbReference type="ARBA" id="ARBA00023015"/>
    </source>
</evidence>
<feature type="domain" description="HTH tetR-type" evidence="5">
    <location>
        <begin position="1"/>
        <end position="61"/>
    </location>
</feature>
<dbReference type="PROSITE" id="PS50977">
    <property type="entry name" value="HTH_TETR_2"/>
    <property type="match status" value="1"/>
</dbReference>
<dbReference type="AlphaFoldDB" id="A0AAE4CYP3"/>
<dbReference type="InterPro" id="IPR009057">
    <property type="entry name" value="Homeodomain-like_sf"/>
</dbReference>
<dbReference type="GO" id="GO:0003677">
    <property type="term" value="F:DNA binding"/>
    <property type="evidence" value="ECO:0007669"/>
    <property type="project" value="UniProtKB-UniRule"/>
</dbReference>
<dbReference type="InterPro" id="IPR036271">
    <property type="entry name" value="Tet_transcr_reg_TetR-rel_C_sf"/>
</dbReference>
<keyword evidence="7" id="KW-1185">Reference proteome</keyword>
<dbReference type="InterPro" id="IPR011075">
    <property type="entry name" value="TetR_C"/>
</dbReference>
<evidence type="ECO:0000256" key="3">
    <source>
        <dbReference type="ARBA" id="ARBA00023163"/>
    </source>
</evidence>
<dbReference type="SUPFAM" id="SSF48498">
    <property type="entry name" value="Tetracyclin repressor-like, C-terminal domain"/>
    <property type="match status" value="1"/>
</dbReference>
<dbReference type="PANTHER" id="PTHR47506:SF3">
    <property type="entry name" value="HTH-TYPE TRANSCRIPTIONAL REGULATOR LMRA"/>
    <property type="match status" value="1"/>
</dbReference>
<reference evidence="6 7" key="1">
    <citation type="submission" date="2023-07" db="EMBL/GenBank/DDBJ databases">
        <title>Sequencing the genomes of 1000 actinobacteria strains.</title>
        <authorList>
            <person name="Klenk H.-P."/>
        </authorList>
    </citation>
    <scope>NUCLEOTIDE SEQUENCE [LARGE SCALE GENOMIC DNA]</scope>
    <source>
        <strain evidence="6 7">DSM 44711</strain>
    </source>
</reference>
<evidence type="ECO:0000256" key="2">
    <source>
        <dbReference type="ARBA" id="ARBA00023125"/>
    </source>
</evidence>
<evidence type="ECO:0000313" key="7">
    <source>
        <dbReference type="Proteomes" id="UP001183629"/>
    </source>
</evidence>
<dbReference type="SUPFAM" id="SSF46689">
    <property type="entry name" value="Homeodomain-like"/>
    <property type="match status" value="1"/>
</dbReference>
<feature type="DNA-binding region" description="H-T-H motif" evidence="4">
    <location>
        <begin position="24"/>
        <end position="43"/>
    </location>
</feature>
<keyword evidence="2 4" id="KW-0238">DNA-binding</keyword>
<dbReference type="InterPro" id="IPR001647">
    <property type="entry name" value="HTH_TetR"/>
</dbReference>
<proteinExistence type="predicted"/>